<gene>
    <name evidence="2" type="ORF">CBOVIS_LOCUS2606</name>
</gene>
<dbReference type="Proteomes" id="UP000494206">
    <property type="component" value="Unassembled WGS sequence"/>
</dbReference>
<proteinExistence type="predicted"/>
<evidence type="ECO:0000313" key="2">
    <source>
        <dbReference type="EMBL" id="CAB3399493.1"/>
    </source>
</evidence>
<name>A0A8S1EIE1_9PELO</name>
<sequence length="104" mass="11983">MNFEHSEVSPIEADLNGAIETIGNITHLIRQYLTLHNQESESSLMDVKQLLARFEADLDLAERLVKTLKLNAMIHMPAYDYLTKRLDSDKDDYFRSRVSTELSP</sequence>
<accession>A0A8S1EIE1</accession>
<dbReference type="AlphaFoldDB" id="A0A8S1EIE1"/>
<organism evidence="2 3">
    <name type="scientific">Caenorhabditis bovis</name>
    <dbReference type="NCBI Taxonomy" id="2654633"/>
    <lineage>
        <taxon>Eukaryota</taxon>
        <taxon>Metazoa</taxon>
        <taxon>Ecdysozoa</taxon>
        <taxon>Nematoda</taxon>
        <taxon>Chromadorea</taxon>
        <taxon>Rhabditida</taxon>
        <taxon>Rhabditina</taxon>
        <taxon>Rhabditomorpha</taxon>
        <taxon>Rhabditoidea</taxon>
        <taxon>Rhabditidae</taxon>
        <taxon>Peloderinae</taxon>
        <taxon>Caenorhabditis</taxon>
    </lineage>
</organism>
<protein>
    <submittedName>
        <fullName evidence="2">Uncharacterized protein</fullName>
    </submittedName>
</protein>
<evidence type="ECO:0000313" key="3">
    <source>
        <dbReference type="Proteomes" id="UP000494206"/>
    </source>
</evidence>
<feature type="coiled-coil region" evidence="1">
    <location>
        <begin position="44"/>
        <end position="71"/>
    </location>
</feature>
<reference evidence="2 3" key="1">
    <citation type="submission" date="2020-04" db="EMBL/GenBank/DDBJ databases">
        <authorList>
            <person name="Laetsch R D."/>
            <person name="Stevens L."/>
            <person name="Kumar S."/>
            <person name="Blaxter L. M."/>
        </authorList>
    </citation>
    <scope>NUCLEOTIDE SEQUENCE [LARGE SCALE GENOMIC DNA]</scope>
</reference>
<keyword evidence="3" id="KW-1185">Reference proteome</keyword>
<evidence type="ECO:0000256" key="1">
    <source>
        <dbReference type="SAM" id="Coils"/>
    </source>
</evidence>
<comment type="caution">
    <text evidence="2">The sequence shown here is derived from an EMBL/GenBank/DDBJ whole genome shotgun (WGS) entry which is preliminary data.</text>
</comment>
<dbReference type="EMBL" id="CADEPM010000002">
    <property type="protein sequence ID" value="CAB3399493.1"/>
    <property type="molecule type" value="Genomic_DNA"/>
</dbReference>
<keyword evidence="1" id="KW-0175">Coiled coil</keyword>